<dbReference type="Pfam" id="PF10282">
    <property type="entry name" value="Lactonase"/>
    <property type="match status" value="1"/>
</dbReference>
<reference evidence="5" key="1">
    <citation type="submission" date="2009-11" db="EMBL/GenBank/DDBJ databases">
        <authorList>
            <consortium name="The Broad Institute Genome Sequencing Platform"/>
            <person name="Ward D."/>
            <person name="Feldgarden M."/>
            <person name="Earl A."/>
            <person name="Young S.K."/>
            <person name="Zeng Q."/>
            <person name="Koehrsen M."/>
            <person name="Alvarado L."/>
            <person name="Berlin A."/>
            <person name="Bochicchio J."/>
            <person name="Borenstein D."/>
            <person name="Chapman S.B."/>
            <person name="Chen Z."/>
            <person name="Engels R."/>
            <person name="Freedman E."/>
            <person name="Gellesch M."/>
            <person name="Goldberg J."/>
            <person name="Griggs A."/>
            <person name="Gujja S."/>
            <person name="Heilman E."/>
            <person name="Heiman D."/>
            <person name="Hepburn T."/>
            <person name="Howarth C."/>
            <person name="Jen D."/>
            <person name="Larson L."/>
            <person name="Lewis B."/>
            <person name="Mehta T."/>
            <person name="Park D."/>
            <person name="Pearson M."/>
            <person name="Roberts A."/>
            <person name="Saif S."/>
            <person name="Shea T."/>
            <person name="Shenoy N."/>
            <person name="Sisk P."/>
            <person name="Stolte C."/>
            <person name="Sykes S."/>
            <person name="Thomson T."/>
            <person name="Walk T."/>
            <person name="White J."/>
            <person name="Yandava C."/>
            <person name="Izard J."/>
            <person name="Baranova O.V."/>
            <person name="Blanton J.M."/>
            <person name="Tanner A.C."/>
            <person name="Dewhirst F.E."/>
            <person name="Haas B."/>
            <person name="Nusbaum C."/>
            <person name="Birren B."/>
        </authorList>
    </citation>
    <scope>NUCLEOTIDE SEQUENCE [LARGE SCALE GENOMIC DNA]</scope>
    <source>
        <strain evidence="5">1-1 BBBD Race 1</strain>
    </source>
</reference>
<sequence>MYPMVSASLGVSSILLSLLCSATLARPEATQNYMERIDPTPLKVVVGGYSGKIVSLEFDPSKKTFQSLSATPAESSGKSPSFIGFSPDGRCMFATNEVLDFRGLAQTGSVTSFKIEPDNSFRPISTALTAADPAALAVSPDGKNLVAAEYTAGSWSRHALNNDCGFESENPTQVMKYHGSGPNPQRQDHSYIHQVSYNRAGDLLFAVDLGGDAVYVHRVDPGTGRIGEEVAHEIKLPAGTGPRHLSMVEQRGEYDIYLISELSNKLFTIRLTDEHNELKTTIRQTLSTIPGPVSDASTYAAGEVMVSRDGRYVYGSNRQTDFSKPGTDNSIVVFARNVHSGLLENPPRCFPLPAPPAKRPAISPSPTTPVRPSSSSAPNRLIPSPSSAVILIQAPWSFSHPLLSNRLLCNSFFPIITSLTVIRIDSIAFYHLCLSLFLSLSLSVVLGKYGINCFDTLLLYSLGEIRSIYLLHFCSRKSSRTM</sequence>
<organism evidence="5">
    <name type="scientific">Puccinia triticina (isolate 1-1 / race 1 (BBBD))</name>
    <name type="common">Brown leaf rust fungus</name>
    <dbReference type="NCBI Taxonomy" id="630390"/>
    <lineage>
        <taxon>Eukaryota</taxon>
        <taxon>Fungi</taxon>
        <taxon>Dikarya</taxon>
        <taxon>Basidiomycota</taxon>
        <taxon>Pucciniomycotina</taxon>
        <taxon>Pucciniomycetes</taxon>
        <taxon>Pucciniales</taxon>
        <taxon>Pucciniaceae</taxon>
        <taxon>Puccinia</taxon>
    </lineage>
</organism>
<evidence type="ECO:0000313" key="7">
    <source>
        <dbReference type="Proteomes" id="UP000005240"/>
    </source>
</evidence>
<evidence type="ECO:0000313" key="5">
    <source>
        <dbReference type="EMBL" id="OAV94866.1"/>
    </source>
</evidence>
<dbReference type="AlphaFoldDB" id="A0A180GPW4"/>
<dbReference type="EMBL" id="ADAS02000035">
    <property type="protein sequence ID" value="OAV94866.1"/>
    <property type="molecule type" value="Genomic_DNA"/>
</dbReference>
<evidence type="ECO:0000256" key="4">
    <source>
        <dbReference type="SAM" id="SignalP"/>
    </source>
</evidence>
<accession>A0A180GPW4</accession>
<feature type="compositionally biased region" description="Low complexity" evidence="2">
    <location>
        <begin position="364"/>
        <end position="378"/>
    </location>
</feature>
<evidence type="ECO:0008006" key="8">
    <source>
        <dbReference type="Google" id="ProtNLM"/>
    </source>
</evidence>
<dbReference type="OrthoDB" id="9972196at2759"/>
<reference evidence="6" key="4">
    <citation type="submission" date="2025-05" db="UniProtKB">
        <authorList>
            <consortium name="EnsemblFungi"/>
        </authorList>
    </citation>
    <scope>IDENTIFICATION</scope>
    <source>
        <strain evidence="6">isolate 1-1 / race 1 (BBBD)</strain>
    </source>
</reference>
<dbReference type="Proteomes" id="UP000005240">
    <property type="component" value="Unassembled WGS sequence"/>
</dbReference>
<feature type="region of interest" description="Disordered" evidence="2">
    <location>
        <begin position="354"/>
        <end position="380"/>
    </location>
</feature>
<dbReference type="STRING" id="630390.A0A180GPW4"/>
<dbReference type="InterPro" id="IPR015943">
    <property type="entry name" value="WD40/YVTN_repeat-like_dom_sf"/>
</dbReference>
<keyword evidence="3" id="KW-0472">Membrane</keyword>
<proteinExistence type="inferred from homology"/>
<evidence type="ECO:0000256" key="2">
    <source>
        <dbReference type="SAM" id="MobiDB-lite"/>
    </source>
</evidence>
<keyword evidence="7" id="KW-1185">Reference proteome</keyword>
<name>A0A180GPW4_PUCT1</name>
<dbReference type="GO" id="GO:0017057">
    <property type="term" value="F:6-phosphogluconolactonase activity"/>
    <property type="evidence" value="ECO:0007669"/>
    <property type="project" value="TreeGrafter"/>
</dbReference>
<reference evidence="6 7" key="3">
    <citation type="journal article" date="2017" name="G3 (Bethesda)">
        <title>Comparative analysis highlights variable genome content of wheat rusts and divergence of the mating loci.</title>
        <authorList>
            <person name="Cuomo C.A."/>
            <person name="Bakkeren G."/>
            <person name="Khalil H.B."/>
            <person name="Panwar V."/>
            <person name="Joly D."/>
            <person name="Linning R."/>
            <person name="Sakthikumar S."/>
            <person name="Song X."/>
            <person name="Adiconis X."/>
            <person name="Fan L."/>
            <person name="Goldberg J.M."/>
            <person name="Levin J.Z."/>
            <person name="Young S."/>
            <person name="Zeng Q."/>
            <person name="Anikster Y."/>
            <person name="Bruce M."/>
            <person name="Wang M."/>
            <person name="Yin C."/>
            <person name="McCallum B."/>
            <person name="Szabo L.J."/>
            <person name="Hulbert S."/>
            <person name="Chen X."/>
            <person name="Fellers J.P."/>
        </authorList>
    </citation>
    <scope>NUCLEOTIDE SEQUENCE</scope>
    <source>
        <strain evidence="7">Isolate 1-1 / race 1 (BBBD)</strain>
        <strain evidence="6">isolate 1-1 / race 1 (BBBD)</strain>
    </source>
</reference>
<dbReference type="SUPFAM" id="SSF51004">
    <property type="entry name" value="C-terminal (heme d1) domain of cytochrome cd1-nitrite reductase"/>
    <property type="match status" value="1"/>
</dbReference>
<dbReference type="InterPro" id="IPR019405">
    <property type="entry name" value="Lactonase_7-beta_prop"/>
</dbReference>
<feature type="chain" id="PRO_5008110145" description="3-carboxymuconate cyclase" evidence="4">
    <location>
        <begin position="26"/>
        <end position="482"/>
    </location>
</feature>
<dbReference type="EnsemblFungi" id="PTTG_00770-t43_1">
    <property type="protein sequence ID" value="PTTG_00770-t43_1-p1"/>
    <property type="gene ID" value="PTTG_00770"/>
</dbReference>
<evidence type="ECO:0000313" key="6">
    <source>
        <dbReference type="EnsemblFungi" id="PTTG_00770-t43_1-p1"/>
    </source>
</evidence>
<feature type="transmembrane region" description="Helical" evidence="3">
    <location>
        <begin position="429"/>
        <end position="451"/>
    </location>
</feature>
<dbReference type="InterPro" id="IPR050282">
    <property type="entry name" value="Cycloisomerase_2"/>
</dbReference>
<reference evidence="5" key="2">
    <citation type="submission" date="2016-05" db="EMBL/GenBank/DDBJ databases">
        <title>Comparative analysis highlights variable genome content of wheat rusts and divergence of the mating loci.</title>
        <authorList>
            <person name="Cuomo C.A."/>
            <person name="Bakkeren G."/>
            <person name="Szabo L."/>
            <person name="Khalil H."/>
            <person name="Joly D."/>
            <person name="Goldberg J."/>
            <person name="Young S."/>
            <person name="Zeng Q."/>
            <person name="Fellers J."/>
        </authorList>
    </citation>
    <scope>NUCLEOTIDE SEQUENCE [LARGE SCALE GENOMIC DNA]</scope>
    <source>
        <strain evidence="5">1-1 BBBD Race 1</strain>
    </source>
</reference>
<evidence type="ECO:0000256" key="3">
    <source>
        <dbReference type="SAM" id="Phobius"/>
    </source>
</evidence>
<keyword evidence="4" id="KW-0732">Signal</keyword>
<keyword evidence="3" id="KW-0812">Transmembrane</keyword>
<dbReference type="PANTHER" id="PTHR30344:SF1">
    <property type="entry name" value="6-PHOSPHOGLUCONOLACTONASE"/>
    <property type="match status" value="1"/>
</dbReference>
<dbReference type="InterPro" id="IPR011048">
    <property type="entry name" value="Haem_d1_sf"/>
</dbReference>
<evidence type="ECO:0000256" key="1">
    <source>
        <dbReference type="ARBA" id="ARBA00005564"/>
    </source>
</evidence>
<feature type="signal peptide" evidence="4">
    <location>
        <begin position="1"/>
        <end position="25"/>
    </location>
</feature>
<keyword evidence="3" id="KW-1133">Transmembrane helix</keyword>
<comment type="similarity">
    <text evidence="1">Belongs to the cycloisomerase 2 family.</text>
</comment>
<dbReference type="VEuPathDB" id="FungiDB:PTTG_00770"/>
<protein>
    <recommendedName>
        <fullName evidence="8">3-carboxymuconate cyclase</fullName>
    </recommendedName>
</protein>
<dbReference type="Gene3D" id="2.130.10.10">
    <property type="entry name" value="YVTN repeat-like/Quinoprotein amine dehydrogenase"/>
    <property type="match status" value="1"/>
</dbReference>
<dbReference type="PANTHER" id="PTHR30344">
    <property type="entry name" value="6-PHOSPHOGLUCONOLACTONASE-RELATED"/>
    <property type="match status" value="1"/>
</dbReference>
<gene>
    <name evidence="5" type="ORF">PTTG_00770</name>
</gene>